<dbReference type="InterPro" id="IPR000477">
    <property type="entry name" value="RT_dom"/>
</dbReference>
<evidence type="ECO:0000313" key="5">
    <source>
        <dbReference type="EMBL" id="KAI2662299.1"/>
    </source>
</evidence>
<dbReference type="EMBL" id="JACTAM010000007">
    <property type="protein sequence ID" value="KAI2662299.1"/>
    <property type="molecule type" value="Genomic_DNA"/>
</dbReference>
<dbReference type="EC" id="3.1.26.4" evidence="2"/>
<proteinExistence type="inferred from homology"/>
<organism evidence="5 6">
    <name type="scientific">Labeo rohita</name>
    <name type="common">Indian major carp</name>
    <name type="synonym">Cyprinus rohita</name>
    <dbReference type="NCBI Taxonomy" id="84645"/>
    <lineage>
        <taxon>Eukaryota</taxon>
        <taxon>Metazoa</taxon>
        <taxon>Chordata</taxon>
        <taxon>Craniata</taxon>
        <taxon>Vertebrata</taxon>
        <taxon>Euteleostomi</taxon>
        <taxon>Actinopterygii</taxon>
        <taxon>Neopterygii</taxon>
        <taxon>Teleostei</taxon>
        <taxon>Ostariophysi</taxon>
        <taxon>Cypriniformes</taxon>
        <taxon>Cyprinidae</taxon>
        <taxon>Labeoninae</taxon>
        <taxon>Labeonini</taxon>
        <taxon>Labeo</taxon>
    </lineage>
</organism>
<protein>
    <recommendedName>
        <fullName evidence="2">ribonuclease H</fullName>
        <ecNumber evidence="2">3.1.26.4</ecNumber>
    </recommendedName>
</protein>
<dbReference type="Proteomes" id="UP000830375">
    <property type="component" value="Unassembled WGS sequence"/>
</dbReference>
<dbReference type="InterPro" id="IPR043128">
    <property type="entry name" value="Rev_trsase/Diguanyl_cyclase"/>
</dbReference>
<evidence type="ECO:0000256" key="3">
    <source>
        <dbReference type="SAM" id="MobiDB-lite"/>
    </source>
</evidence>
<feature type="region of interest" description="Disordered" evidence="3">
    <location>
        <begin position="219"/>
        <end position="251"/>
    </location>
</feature>
<comment type="similarity">
    <text evidence="1">Belongs to the beta type-B retroviral polymerase family. HERV class-II K(HML-2) pol subfamily.</text>
</comment>
<evidence type="ECO:0000256" key="2">
    <source>
        <dbReference type="ARBA" id="ARBA00012180"/>
    </source>
</evidence>
<name>A0ABQ8MHJ0_LABRO</name>
<gene>
    <name evidence="5" type="ORF">H4Q32_001120</name>
</gene>
<dbReference type="PANTHER" id="PTHR33050:SF7">
    <property type="entry name" value="RIBONUCLEASE H"/>
    <property type="match status" value="1"/>
</dbReference>
<dbReference type="InterPro" id="IPR052055">
    <property type="entry name" value="Hepadnavirus_pol/RT"/>
</dbReference>
<dbReference type="Gene3D" id="3.10.10.10">
    <property type="entry name" value="HIV Type 1 Reverse Transcriptase, subunit A, domain 1"/>
    <property type="match status" value="1"/>
</dbReference>
<accession>A0ABQ8MHJ0</accession>
<dbReference type="Gene3D" id="3.30.70.270">
    <property type="match status" value="1"/>
</dbReference>
<comment type="caution">
    <text evidence="5">The sequence shown here is derived from an EMBL/GenBank/DDBJ whole genome shotgun (WGS) entry which is preliminary data.</text>
</comment>
<evidence type="ECO:0000313" key="6">
    <source>
        <dbReference type="Proteomes" id="UP000830375"/>
    </source>
</evidence>
<dbReference type="InterPro" id="IPR043502">
    <property type="entry name" value="DNA/RNA_pol_sf"/>
</dbReference>
<dbReference type="SUPFAM" id="SSF56672">
    <property type="entry name" value="DNA/RNA polymerases"/>
    <property type="match status" value="1"/>
</dbReference>
<evidence type="ECO:0000256" key="1">
    <source>
        <dbReference type="ARBA" id="ARBA00010879"/>
    </source>
</evidence>
<evidence type="ECO:0000259" key="4">
    <source>
        <dbReference type="PROSITE" id="PS50878"/>
    </source>
</evidence>
<dbReference type="PROSITE" id="PS50878">
    <property type="entry name" value="RT_POL"/>
    <property type="match status" value="1"/>
</dbReference>
<sequence length="469" mass="53246">MSTCRLQREDECFLWSKLASPRRSLSFFPDLHSKISRSWVRPFSAHLFIPASDYYGNMAGLGEPGYKMMPWVEQTLASYLSPGMASSLKAPSLPSKPLRTTSVLVGKGYTAAGQAEACLHMMSVLQAYQADLLKELDDGEKVDVSELHRTADLALHATKETAHAIGWSMAAMWRRRDISGIRRCRNRRWRSSCTFLVDLWLWPCTSSLYREVQKLSIATRAPPSQDRDKQRSSHRSLRSSGPNAISGPLKAAPTGEEWVTPHYMLSVSPRCPQEASLLPLPVLQGAVVSSKHTSWACRSRDPSETLLKKEAIEVVPPHDRESGFYSRYFIVPRKDGGLRPILGLCQLNRSVMRLKFKMLTVKQVVSHIRFEDWFVTIDLKDAYYHVSILPQHRKFLWFAFGDKAYLYWVPSFGLALSPRMFTKCVDAALVPLNLQGIRILNYIDDWLILVQSESRSDGCIPYRLGDMRS</sequence>
<dbReference type="CDD" id="cd03714">
    <property type="entry name" value="RT_DIRS1"/>
    <property type="match status" value="1"/>
</dbReference>
<reference evidence="5 6" key="1">
    <citation type="submission" date="2022-01" db="EMBL/GenBank/DDBJ databases">
        <title>A high-quality chromosome-level genome assembly of rohu carp, Labeo rohita.</title>
        <authorList>
            <person name="Arick M.A. II"/>
            <person name="Hsu C.-Y."/>
            <person name="Magbanua Z."/>
            <person name="Pechanova O."/>
            <person name="Grover C."/>
            <person name="Miller E."/>
            <person name="Thrash A."/>
            <person name="Ezzel L."/>
            <person name="Alam S."/>
            <person name="Benzie J."/>
            <person name="Hamilton M."/>
            <person name="Karsi A."/>
            <person name="Lawrence M.L."/>
            <person name="Peterson D.G."/>
        </authorList>
    </citation>
    <scope>NUCLEOTIDE SEQUENCE [LARGE SCALE GENOMIC DNA]</scope>
    <source>
        <strain evidence="6">BAU-BD-2019</strain>
        <tissue evidence="5">Blood</tissue>
    </source>
</reference>
<dbReference type="PANTHER" id="PTHR33050">
    <property type="entry name" value="REVERSE TRANSCRIPTASE DOMAIN-CONTAINING PROTEIN"/>
    <property type="match status" value="1"/>
</dbReference>
<dbReference type="Pfam" id="PF00078">
    <property type="entry name" value="RVT_1"/>
    <property type="match status" value="1"/>
</dbReference>
<feature type="domain" description="Reverse transcriptase" evidence="4">
    <location>
        <begin position="312"/>
        <end position="469"/>
    </location>
</feature>
<keyword evidence="6" id="KW-1185">Reference proteome</keyword>